<dbReference type="InterPro" id="IPR005311">
    <property type="entry name" value="PBP_dimer"/>
</dbReference>
<evidence type="ECO:0000256" key="12">
    <source>
        <dbReference type="ARBA" id="ARBA00023136"/>
    </source>
</evidence>
<keyword evidence="6" id="KW-0645">Protease</keyword>
<dbReference type="GO" id="GO:0009002">
    <property type="term" value="F:serine-type D-Ala-D-Ala carboxypeptidase activity"/>
    <property type="evidence" value="ECO:0007669"/>
    <property type="project" value="InterPro"/>
</dbReference>
<dbReference type="EMBL" id="NXAO01000033">
    <property type="protein sequence ID" value="PHO15236.1"/>
    <property type="molecule type" value="Genomic_DNA"/>
</dbReference>
<feature type="domain" description="Penicillin-binding protein dimerisation" evidence="15">
    <location>
        <begin position="48"/>
        <end position="221"/>
    </location>
</feature>
<evidence type="ECO:0000256" key="8">
    <source>
        <dbReference type="ARBA" id="ARBA00022801"/>
    </source>
</evidence>
<evidence type="ECO:0000313" key="16">
    <source>
        <dbReference type="EMBL" id="AXX87368.1"/>
    </source>
</evidence>
<dbReference type="InterPro" id="IPR036138">
    <property type="entry name" value="PBP_dimer_sf"/>
</dbReference>
<dbReference type="Gene3D" id="3.40.710.10">
    <property type="entry name" value="DD-peptidase/beta-lactamase superfamily"/>
    <property type="match status" value="1"/>
</dbReference>
<evidence type="ECO:0000256" key="2">
    <source>
        <dbReference type="ARBA" id="ARBA00004236"/>
    </source>
</evidence>
<evidence type="ECO:0000313" key="17">
    <source>
        <dbReference type="EMBL" id="PHO15236.1"/>
    </source>
</evidence>
<evidence type="ECO:0000256" key="3">
    <source>
        <dbReference type="ARBA" id="ARBA00022475"/>
    </source>
</evidence>
<accession>A0A347TL90</accession>
<keyword evidence="10" id="KW-0573">Peptidoglycan synthesis</keyword>
<dbReference type="Proteomes" id="UP000264693">
    <property type="component" value="Chromosome"/>
</dbReference>
<dbReference type="Pfam" id="PF03717">
    <property type="entry name" value="PBP_dimer"/>
    <property type="match status" value="1"/>
</dbReference>
<dbReference type="GO" id="GO:0071555">
    <property type="term" value="P:cell wall organization"/>
    <property type="evidence" value="ECO:0007669"/>
    <property type="project" value="UniProtKB-KW"/>
</dbReference>
<dbReference type="PANTHER" id="PTHR30627:SF2">
    <property type="entry name" value="PEPTIDOGLYCAN D,D-TRANSPEPTIDASE MRDA"/>
    <property type="match status" value="1"/>
</dbReference>
<dbReference type="InterPro" id="IPR017790">
    <property type="entry name" value="Penicillin-binding_protein_2"/>
</dbReference>
<keyword evidence="16" id="KW-0328">Glycosyltransferase</keyword>
<dbReference type="AlphaFoldDB" id="A0A347TL90"/>
<evidence type="ECO:0000256" key="7">
    <source>
        <dbReference type="ARBA" id="ARBA00022692"/>
    </source>
</evidence>
<dbReference type="RefSeq" id="WP_099311213.1">
    <property type="nucleotide sequence ID" value="NZ_CP032101.1"/>
</dbReference>
<sequence>MKRLNFILLFIGILMIVLLSRVYFLSIKSNTYYEELSKQNYIKRVYQAPSRGLIEDRNGIPLAINNLGFSITVKPHLKSYKNKQKLHNIVKIIAKHFPEYEEEKLLKRYKKLDSPYKHDYVNLIDYIAYDDFFSKFTLFNSIEDIKVEPSVKRYYPFHNAASHIIGYVGKASRENMNNNELSKYSGIVGKNGLEKYYNEKLQGTLGYKDIKVNALNKELEVLKEKKPNEDNNLKLTIDIKLQKYIQKIFTHKSGAVIVIDVNNGELLAAASFPEFDNNIFVGGISQKDWDKMRNSFDHPFTNKLVNGLYPPGSVHKMGVALALLEHGISPSYSVYCNGELQIGNRKFRCWKQRGHGRTGFRKALRESCDDFFYKASLKVGINKISKTLEKYGFGQETGIDQINEFIGVNPNKNWKREKYNQPWYIGETVITSIGQGYTLVTPMQVARYTAFLATGKLPRPHFYKDNHEEPKKVQTDPEYLKIIRQGMYDVANKRFGTAQRHIRSKVTIAAKTGTAQVISIPQSEKKRMKESELEYYHRSHAWLNTYGPYENPQYAVVALIEHGGHGGSAAGPMVSKIYDKLYDLGYIKK</sequence>
<evidence type="ECO:0000256" key="11">
    <source>
        <dbReference type="ARBA" id="ARBA00022989"/>
    </source>
</evidence>
<reference evidence="18" key="1">
    <citation type="submission" date="2017-09" db="EMBL/GenBank/DDBJ databases">
        <title>Arcobacter canalis sp. nov., a new species isolated from a water canal contaminated with urban sewage.</title>
        <authorList>
            <person name="Perez-Cataluna A."/>
            <person name="Salas-Masso N."/>
            <person name="Figueras M.J."/>
        </authorList>
    </citation>
    <scope>NUCLEOTIDE SEQUENCE [LARGE SCALE GENOMIC DNA]</scope>
    <source>
        <strain evidence="18">CECT 7727</strain>
    </source>
</reference>
<dbReference type="GO" id="GO:0009252">
    <property type="term" value="P:peptidoglycan biosynthetic process"/>
    <property type="evidence" value="ECO:0007669"/>
    <property type="project" value="UniProtKB-KW"/>
</dbReference>
<dbReference type="KEGG" id="amar:AMRN_1636"/>
<gene>
    <name evidence="16" type="primary">mrdA</name>
    <name evidence="16" type="ORF">AMRN_1636</name>
    <name evidence="17" type="ORF">CPH92_08010</name>
</gene>
<dbReference type="Gene3D" id="3.30.1390.30">
    <property type="entry name" value="Penicillin-binding protein 2a, domain 3"/>
    <property type="match status" value="1"/>
</dbReference>
<keyword evidence="3" id="KW-1003">Cell membrane</keyword>
<proteinExistence type="predicted"/>
<evidence type="ECO:0000313" key="19">
    <source>
        <dbReference type="Proteomes" id="UP000264693"/>
    </source>
</evidence>
<dbReference type="EC" id="2.4.2.-" evidence="16"/>
<evidence type="ECO:0000256" key="1">
    <source>
        <dbReference type="ARBA" id="ARBA00004167"/>
    </source>
</evidence>
<reference evidence="16 19" key="3">
    <citation type="submission" date="2018-08" db="EMBL/GenBank/DDBJ databases">
        <title>Complete genome of the Arcobacter marinus type strain JCM 15502.</title>
        <authorList>
            <person name="Miller W.G."/>
            <person name="Yee E."/>
            <person name="Huynh S."/>
            <person name="Parker C.T."/>
        </authorList>
    </citation>
    <scope>NUCLEOTIDE SEQUENCE [LARGE SCALE GENOMIC DNA]</scope>
    <source>
        <strain evidence="16 19">JCM 15502</strain>
    </source>
</reference>
<organism evidence="16 19">
    <name type="scientific">Malaciobacter marinus</name>
    <dbReference type="NCBI Taxonomy" id="505249"/>
    <lineage>
        <taxon>Bacteria</taxon>
        <taxon>Pseudomonadati</taxon>
        <taxon>Campylobacterota</taxon>
        <taxon>Epsilonproteobacteria</taxon>
        <taxon>Campylobacterales</taxon>
        <taxon>Arcobacteraceae</taxon>
        <taxon>Malaciobacter</taxon>
    </lineage>
</organism>
<dbReference type="GO" id="GO:0008360">
    <property type="term" value="P:regulation of cell shape"/>
    <property type="evidence" value="ECO:0007669"/>
    <property type="project" value="UniProtKB-KW"/>
</dbReference>
<feature type="domain" description="Penicillin-binding protein transpeptidase" evidence="14">
    <location>
        <begin position="254"/>
        <end position="578"/>
    </location>
</feature>
<dbReference type="SUPFAM" id="SSF56601">
    <property type="entry name" value="beta-lactamase/transpeptidase-like"/>
    <property type="match status" value="1"/>
</dbReference>
<keyword evidence="8" id="KW-0378">Hydrolase</keyword>
<keyword evidence="13" id="KW-0961">Cell wall biogenesis/degradation</keyword>
<keyword evidence="18" id="KW-1185">Reference proteome</keyword>
<dbReference type="FunFam" id="3.40.710.10:FF:000024">
    <property type="entry name" value="Penicillin-binding protein 2"/>
    <property type="match status" value="1"/>
</dbReference>
<dbReference type="GO" id="GO:0008658">
    <property type="term" value="F:penicillin binding"/>
    <property type="evidence" value="ECO:0007669"/>
    <property type="project" value="InterPro"/>
</dbReference>
<keyword evidence="9" id="KW-0133">Cell shape</keyword>
<keyword evidence="7" id="KW-0812">Transmembrane</keyword>
<evidence type="ECO:0000256" key="10">
    <source>
        <dbReference type="ARBA" id="ARBA00022984"/>
    </source>
</evidence>
<evidence type="ECO:0000256" key="5">
    <source>
        <dbReference type="ARBA" id="ARBA00022645"/>
    </source>
</evidence>
<dbReference type="InterPro" id="IPR012338">
    <property type="entry name" value="Beta-lactam/transpept-like"/>
</dbReference>
<dbReference type="SUPFAM" id="SSF56519">
    <property type="entry name" value="Penicillin binding protein dimerisation domain"/>
    <property type="match status" value="1"/>
</dbReference>
<keyword evidence="12" id="KW-0472">Membrane</keyword>
<keyword evidence="16" id="KW-0808">Transferase</keyword>
<evidence type="ECO:0000256" key="13">
    <source>
        <dbReference type="ARBA" id="ARBA00023316"/>
    </source>
</evidence>
<evidence type="ECO:0000256" key="4">
    <source>
        <dbReference type="ARBA" id="ARBA00022519"/>
    </source>
</evidence>
<evidence type="ECO:0000256" key="6">
    <source>
        <dbReference type="ARBA" id="ARBA00022670"/>
    </source>
</evidence>
<dbReference type="NCBIfam" id="TIGR03423">
    <property type="entry name" value="pbp2_mrdA"/>
    <property type="match status" value="1"/>
</dbReference>
<keyword evidence="4" id="KW-0997">Cell inner membrane</keyword>
<dbReference type="Pfam" id="PF00905">
    <property type="entry name" value="Transpeptidase"/>
    <property type="match status" value="1"/>
</dbReference>
<keyword evidence="11" id="KW-1133">Transmembrane helix</keyword>
<dbReference type="GO" id="GO:0005886">
    <property type="term" value="C:plasma membrane"/>
    <property type="evidence" value="ECO:0007669"/>
    <property type="project" value="UniProtKB-SubCell"/>
</dbReference>
<dbReference type="GO" id="GO:0006508">
    <property type="term" value="P:proteolysis"/>
    <property type="evidence" value="ECO:0007669"/>
    <property type="project" value="UniProtKB-KW"/>
</dbReference>
<dbReference type="EMBL" id="CP032101">
    <property type="protein sequence ID" value="AXX87368.1"/>
    <property type="molecule type" value="Genomic_DNA"/>
</dbReference>
<dbReference type="Gene3D" id="3.90.1310.10">
    <property type="entry name" value="Penicillin-binding protein 2a (Domain 2)"/>
    <property type="match status" value="1"/>
</dbReference>
<dbReference type="PANTHER" id="PTHR30627">
    <property type="entry name" value="PEPTIDOGLYCAN D,D-TRANSPEPTIDASE"/>
    <property type="match status" value="1"/>
</dbReference>
<dbReference type="GO" id="GO:0016757">
    <property type="term" value="F:glycosyltransferase activity"/>
    <property type="evidence" value="ECO:0007669"/>
    <property type="project" value="UniProtKB-KW"/>
</dbReference>
<reference evidence="17" key="2">
    <citation type="submission" date="2017-09" db="EMBL/GenBank/DDBJ databases">
        <authorList>
            <person name="Perez-Cataluna A."/>
            <person name="Figueras M.J."/>
            <person name="Salas-Masso N."/>
        </authorList>
    </citation>
    <scope>NUCLEOTIDE SEQUENCE</scope>
    <source>
        <strain evidence="17">CECT 7727</strain>
    </source>
</reference>
<evidence type="ECO:0000259" key="15">
    <source>
        <dbReference type="Pfam" id="PF03717"/>
    </source>
</evidence>
<dbReference type="InterPro" id="IPR050515">
    <property type="entry name" value="Beta-lactam/transpept"/>
</dbReference>
<name>A0A347TL90_9BACT</name>
<keyword evidence="5" id="KW-0121">Carboxypeptidase</keyword>
<dbReference type="Proteomes" id="UP000224740">
    <property type="component" value="Unassembled WGS sequence"/>
</dbReference>
<evidence type="ECO:0000256" key="9">
    <source>
        <dbReference type="ARBA" id="ARBA00022960"/>
    </source>
</evidence>
<dbReference type="GO" id="GO:0071972">
    <property type="term" value="F:peptidoglycan L,D-transpeptidase activity"/>
    <property type="evidence" value="ECO:0007669"/>
    <property type="project" value="TreeGrafter"/>
</dbReference>
<comment type="subcellular location">
    <subcellularLocation>
        <location evidence="2">Cell membrane</location>
    </subcellularLocation>
    <subcellularLocation>
        <location evidence="1">Membrane</location>
        <topology evidence="1">Single-pass membrane protein</topology>
    </subcellularLocation>
</comment>
<protein>
    <submittedName>
        <fullName evidence="16">Penicillin-binding protein 2</fullName>
        <ecNumber evidence="16">2.4.2.-</ecNumber>
    </submittedName>
</protein>
<evidence type="ECO:0000259" key="14">
    <source>
        <dbReference type="Pfam" id="PF00905"/>
    </source>
</evidence>
<evidence type="ECO:0000313" key="18">
    <source>
        <dbReference type="Proteomes" id="UP000224740"/>
    </source>
</evidence>
<dbReference type="InterPro" id="IPR001460">
    <property type="entry name" value="PCN-bd_Tpept"/>
</dbReference>